<keyword evidence="4" id="KW-1185">Reference proteome</keyword>
<dbReference type="InterPro" id="IPR017870">
    <property type="entry name" value="FeS_cluster_insertion_CS"/>
</dbReference>
<dbReference type="AlphaFoldDB" id="A0AAV5P3T2"/>
<dbReference type="PROSITE" id="PS01152">
    <property type="entry name" value="HESB"/>
    <property type="match status" value="1"/>
</dbReference>
<dbReference type="NCBIfam" id="NF007050">
    <property type="entry name" value="PRK09504.1"/>
    <property type="match status" value="1"/>
</dbReference>
<protein>
    <submittedName>
        <fullName evidence="3">Fe-S cluster assembly protein SufA</fullName>
    </submittedName>
</protein>
<dbReference type="Gene3D" id="2.60.300.12">
    <property type="entry name" value="HesB-like domain"/>
    <property type="match status" value="1"/>
</dbReference>
<dbReference type="InterPro" id="IPR050322">
    <property type="entry name" value="Fe-S_cluster_asmbl/transfer"/>
</dbReference>
<dbReference type="GO" id="GO:0016226">
    <property type="term" value="P:iron-sulfur cluster assembly"/>
    <property type="evidence" value="ECO:0007669"/>
    <property type="project" value="InterPro"/>
</dbReference>
<dbReference type="PANTHER" id="PTHR10072:SF47">
    <property type="entry name" value="PROTEIN SUFA"/>
    <property type="match status" value="1"/>
</dbReference>
<comment type="similarity">
    <text evidence="1">Belongs to the HesB/IscA family.</text>
</comment>
<name>A0AAV5P3T2_9VIBR</name>
<proteinExistence type="inferred from homology"/>
<dbReference type="Pfam" id="PF01521">
    <property type="entry name" value="Fe-S_biosyn"/>
    <property type="match status" value="1"/>
</dbReference>
<evidence type="ECO:0000313" key="4">
    <source>
        <dbReference type="Proteomes" id="UP001156690"/>
    </source>
</evidence>
<dbReference type="EMBL" id="BSNX01000075">
    <property type="protein sequence ID" value="GLQ76261.1"/>
    <property type="molecule type" value="Genomic_DNA"/>
</dbReference>
<dbReference type="Proteomes" id="UP001156690">
    <property type="component" value="Unassembled WGS sequence"/>
</dbReference>
<sequence length="128" mass="13657">MASHTGESVNTDGAESFSIEDAQWQGITLTPAAAKRVQQLSTDGKAIHLSVKSSGCTGYAYVLDQIDEPQHGDLSFESNGATLFVALTAMPFLDGTEVDYVREGLNQTFTYKNPNVKAECGCGESFGI</sequence>
<dbReference type="SUPFAM" id="SSF89360">
    <property type="entry name" value="HesB-like domain"/>
    <property type="match status" value="1"/>
</dbReference>
<dbReference type="RefSeq" id="WP_101111945.1">
    <property type="nucleotide sequence ID" value="NZ_AP025145.1"/>
</dbReference>
<evidence type="ECO:0000259" key="2">
    <source>
        <dbReference type="Pfam" id="PF01521"/>
    </source>
</evidence>
<evidence type="ECO:0000256" key="1">
    <source>
        <dbReference type="ARBA" id="ARBA00006718"/>
    </source>
</evidence>
<accession>A0AAV5P3T2</accession>
<dbReference type="InterPro" id="IPR016092">
    <property type="entry name" value="ATAP"/>
</dbReference>
<gene>
    <name evidence="3" type="primary">sufA</name>
    <name evidence="3" type="ORF">GCM10007932_56240</name>
</gene>
<evidence type="ECO:0000313" key="3">
    <source>
        <dbReference type="EMBL" id="GLQ76261.1"/>
    </source>
</evidence>
<feature type="domain" description="Core" evidence="2">
    <location>
        <begin position="27"/>
        <end position="124"/>
    </location>
</feature>
<dbReference type="GO" id="GO:0051537">
    <property type="term" value="F:2 iron, 2 sulfur cluster binding"/>
    <property type="evidence" value="ECO:0007669"/>
    <property type="project" value="TreeGrafter"/>
</dbReference>
<reference evidence="4" key="1">
    <citation type="journal article" date="2019" name="Int. J. Syst. Evol. Microbiol.">
        <title>The Global Catalogue of Microorganisms (GCM) 10K type strain sequencing project: providing services to taxonomists for standard genome sequencing and annotation.</title>
        <authorList>
            <consortium name="The Broad Institute Genomics Platform"/>
            <consortium name="The Broad Institute Genome Sequencing Center for Infectious Disease"/>
            <person name="Wu L."/>
            <person name="Ma J."/>
        </authorList>
    </citation>
    <scope>NUCLEOTIDE SEQUENCE [LARGE SCALE GENOMIC DNA]</scope>
    <source>
        <strain evidence="4">NBRC 15640</strain>
    </source>
</reference>
<dbReference type="NCBIfam" id="TIGR00049">
    <property type="entry name" value="iron-sulfur cluster assembly accessory protein"/>
    <property type="match status" value="1"/>
</dbReference>
<comment type="caution">
    <text evidence="3">The sequence shown here is derived from an EMBL/GenBank/DDBJ whole genome shotgun (WGS) entry which is preliminary data.</text>
</comment>
<dbReference type="InterPro" id="IPR035903">
    <property type="entry name" value="HesB-like_dom_sf"/>
</dbReference>
<dbReference type="GO" id="GO:0005829">
    <property type="term" value="C:cytosol"/>
    <property type="evidence" value="ECO:0007669"/>
    <property type="project" value="TreeGrafter"/>
</dbReference>
<organism evidence="3 4">
    <name type="scientific">Vibrio penaeicida</name>
    <dbReference type="NCBI Taxonomy" id="104609"/>
    <lineage>
        <taxon>Bacteria</taxon>
        <taxon>Pseudomonadati</taxon>
        <taxon>Pseudomonadota</taxon>
        <taxon>Gammaproteobacteria</taxon>
        <taxon>Vibrionales</taxon>
        <taxon>Vibrionaceae</taxon>
        <taxon>Vibrio</taxon>
    </lineage>
</organism>
<dbReference type="PANTHER" id="PTHR10072">
    <property type="entry name" value="IRON-SULFUR CLUSTER ASSEMBLY PROTEIN"/>
    <property type="match status" value="1"/>
</dbReference>
<dbReference type="InterPro" id="IPR000361">
    <property type="entry name" value="ATAP_core_dom"/>
</dbReference>